<proteinExistence type="predicted"/>
<sequence length="439" mass="50216">MSIHSSHRAFPDGPLDGHADVGNVALESLNDLFLRASRELPHKQQLGMLSVSVLQNELNDNPETWQAYDGILDEIRGFLADFQSRRMRTTDQLFWPSIIGNGFVILLDAPRTGRSLNGMDVSRVRFRLRRSLRKHLTKTIPARQLQSFGIYVGGSLMRYEPGIPIDRIVYRCREEAFADALKDKDREGRRYSNNLRKVIEGEQVQMVYQPVLDLVDRKVIGMEALTRVPRSRFPNPEVLFKIAHQNNTLWTLERICRNRALEGLPRLDDGQKLFLNVEPDSLHDPHLLEQPFSDRLMEAGLRPQQIVLEITERTAIQDFTIVRRMITRCRRQGYRVAMDDVGSGYAGLQAIAEISPDYIKMDMSLVRDIHRHTIKRELVSTIRRFSDSTGITLVAEGVETLDELKSLMNTGVRCAQGFLFSKPARTPVEPDWDSIPKAT</sequence>
<protein>
    <submittedName>
        <fullName evidence="2">EAL domain-containing protein</fullName>
    </submittedName>
</protein>
<dbReference type="InterPro" id="IPR035919">
    <property type="entry name" value="EAL_sf"/>
</dbReference>
<evidence type="ECO:0000313" key="2">
    <source>
        <dbReference type="EMBL" id="MBD3866814.1"/>
    </source>
</evidence>
<dbReference type="InterPro" id="IPR050706">
    <property type="entry name" value="Cyclic-di-GMP_PDE-like"/>
</dbReference>
<accession>A0A8J6Y061</accession>
<dbReference type="Pfam" id="PF00563">
    <property type="entry name" value="EAL"/>
    <property type="match status" value="1"/>
</dbReference>
<dbReference type="EMBL" id="JACXWD010000003">
    <property type="protein sequence ID" value="MBD3866814.1"/>
    <property type="molecule type" value="Genomic_DNA"/>
</dbReference>
<evidence type="ECO:0000313" key="3">
    <source>
        <dbReference type="Proteomes" id="UP000648239"/>
    </source>
</evidence>
<dbReference type="GO" id="GO:0071111">
    <property type="term" value="F:cyclic-guanylate-specific phosphodiesterase activity"/>
    <property type="evidence" value="ECO:0007669"/>
    <property type="project" value="InterPro"/>
</dbReference>
<dbReference type="SMART" id="SM00052">
    <property type="entry name" value="EAL"/>
    <property type="match status" value="1"/>
</dbReference>
<gene>
    <name evidence="2" type="ORF">IFK94_01710</name>
</gene>
<evidence type="ECO:0000259" key="1">
    <source>
        <dbReference type="PROSITE" id="PS50883"/>
    </source>
</evidence>
<dbReference type="SUPFAM" id="SSF141868">
    <property type="entry name" value="EAL domain-like"/>
    <property type="match status" value="1"/>
</dbReference>
<dbReference type="Gene3D" id="3.20.20.450">
    <property type="entry name" value="EAL domain"/>
    <property type="match status" value="1"/>
</dbReference>
<dbReference type="AlphaFoldDB" id="A0A8J6Y061"/>
<dbReference type="CDD" id="cd01948">
    <property type="entry name" value="EAL"/>
    <property type="match status" value="1"/>
</dbReference>
<comment type="caution">
    <text evidence="2">The sequence shown here is derived from an EMBL/GenBank/DDBJ whole genome shotgun (WGS) entry which is preliminary data.</text>
</comment>
<organism evidence="2 3">
    <name type="scientific">Candidatus Polarisedimenticola svalbardensis</name>
    <dbReference type="NCBI Taxonomy" id="2886004"/>
    <lineage>
        <taxon>Bacteria</taxon>
        <taxon>Pseudomonadati</taxon>
        <taxon>Acidobacteriota</taxon>
        <taxon>Candidatus Polarisedimenticolia</taxon>
        <taxon>Candidatus Polarisedimenticolales</taxon>
        <taxon>Candidatus Polarisedimenticolaceae</taxon>
        <taxon>Candidatus Polarisedimenticola</taxon>
    </lineage>
</organism>
<reference evidence="2 3" key="1">
    <citation type="submission" date="2020-08" db="EMBL/GenBank/DDBJ databases">
        <title>Acidobacteriota in marine sediments use diverse sulfur dissimilation pathways.</title>
        <authorList>
            <person name="Wasmund K."/>
        </authorList>
    </citation>
    <scope>NUCLEOTIDE SEQUENCE [LARGE SCALE GENOMIC DNA]</scope>
    <source>
        <strain evidence="2">MAG AM4</strain>
    </source>
</reference>
<dbReference type="PANTHER" id="PTHR33121">
    <property type="entry name" value="CYCLIC DI-GMP PHOSPHODIESTERASE PDEF"/>
    <property type="match status" value="1"/>
</dbReference>
<feature type="domain" description="EAL" evidence="1">
    <location>
        <begin position="188"/>
        <end position="437"/>
    </location>
</feature>
<dbReference type="PROSITE" id="PS50883">
    <property type="entry name" value="EAL"/>
    <property type="match status" value="1"/>
</dbReference>
<dbReference type="PANTHER" id="PTHR33121:SF76">
    <property type="entry name" value="SIGNALING PROTEIN"/>
    <property type="match status" value="1"/>
</dbReference>
<dbReference type="Proteomes" id="UP000648239">
    <property type="component" value="Unassembled WGS sequence"/>
</dbReference>
<name>A0A8J6Y061_9BACT</name>
<dbReference type="InterPro" id="IPR001633">
    <property type="entry name" value="EAL_dom"/>
</dbReference>